<dbReference type="Gene3D" id="3.90.1150.10">
    <property type="entry name" value="Aspartate Aminotransferase, domain 1"/>
    <property type="match status" value="1"/>
</dbReference>
<dbReference type="GO" id="GO:0031071">
    <property type="term" value="F:cysteine desulfurase activity"/>
    <property type="evidence" value="ECO:0007669"/>
    <property type="project" value="UniProtKB-UniRule"/>
</dbReference>
<comment type="subunit">
    <text evidence="12">Homodimer. Forms a heterotetramer with IscU, interacts with other sulfur acceptors.</text>
</comment>
<evidence type="ECO:0000256" key="1">
    <source>
        <dbReference type="ARBA" id="ARBA00001933"/>
    </source>
</evidence>
<dbReference type="Proteomes" id="UP000632828">
    <property type="component" value="Unassembled WGS sequence"/>
</dbReference>
<keyword evidence="6 12" id="KW-0001">2Fe-2S</keyword>
<dbReference type="GO" id="GO:0051537">
    <property type="term" value="F:2 iron, 2 sulfur cluster binding"/>
    <property type="evidence" value="ECO:0007669"/>
    <property type="project" value="UniProtKB-UniRule"/>
</dbReference>
<dbReference type="UniPathway" id="UPA00266"/>
<evidence type="ECO:0000256" key="11">
    <source>
        <dbReference type="ARBA" id="ARBA00050776"/>
    </source>
</evidence>
<comment type="function">
    <text evidence="12">Master enzyme that delivers sulfur to a number of partners involved in Fe-S cluster assembly, tRNA modification or cofactor biosynthesis. Catalyzes the removal of elemental sulfur atoms from cysteine to produce alanine. Functions as a sulfur delivery protein for Fe-S cluster synthesis onto IscU, an Fe-S scaffold assembly protein, as well as other S acceptor proteins.</text>
</comment>
<name>A0A8J6UHC0_9BACT</name>
<evidence type="ECO:0000313" key="16">
    <source>
        <dbReference type="Proteomes" id="UP000632828"/>
    </source>
</evidence>
<dbReference type="AlphaFoldDB" id="A0A8J6UHC0"/>
<dbReference type="PROSITE" id="PS00595">
    <property type="entry name" value="AA_TRANSFER_CLASS_5"/>
    <property type="match status" value="1"/>
</dbReference>
<keyword evidence="7 12" id="KW-0479">Metal-binding</keyword>
<dbReference type="GO" id="GO:0046872">
    <property type="term" value="F:metal ion binding"/>
    <property type="evidence" value="ECO:0007669"/>
    <property type="project" value="UniProtKB-KW"/>
</dbReference>
<comment type="similarity">
    <text evidence="3 12">Belongs to the class-V pyridoxal-phosphate-dependent aminotransferase family. NifS/IscS subfamily.</text>
</comment>
<feature type="binding site" evidence="12">
    <location>
        <position position="151"/>
    </location>
    <ligand>
        <name>pyridoxal 5'-phosphate</name>
        <dbReference type="ChEBI" id="CHEBI:597326"/>
    </ligand>
</feature>
<dbReference type="InterPro" id="IPR010240">
    <property type="entry name" value="Cys_deSase_IscS"/>
</dbReference>
<accession>A0A8J6UHC0</accession>
<keyword evidence="8 12" id="KW-0663">Pyridoxal phosphate</keyword>
<evidence type="ECO:0000256" key="13">
    <source>
        <dbReference type="RuleBase" id="RU004504"/>
    </source>
</evidence>
<evidence type="ECO:0000259" key="14">
    <source>
        <dbReference type="Pfam" id="PF00266"/>
    </source>
</evidence>
<dbReference type="HAMAP" id="MF_00331">
    <property type="entry name" value="Cys_desulf_IscS"/>
    <property type="match status" value="1"/>
</dbReference>
<dbReference type="InterPro" id="IPR015421">
    <property type="entry name" value="PyrdxlP-dep_Trfase_major"/>
</dbReference>
<reference evidence="15" key="1">
    <citation type="submission" date="2020-09" db="EMBL/GenBank/DDBJ databases">
        <title>Pelobacter alkaliphilus sp. nov., a novel anaerobic arsenate-reducing bacterium from terrestrial mud volcano.</title>
        <authorList>
            <person name="Khomyakova M.A."/>
            <person name="Merkel A.Y."/>
            <person name="Slobodkin A.I."/>
        </authorList>
    </citation>
    <scope>NUCLEOTIDE SEQUENCE</scope>
    <source>
        <strain evidence="15">M08fum</strain>
    </source>
</reference>
<protein>
    <recommendedName>
        <fullName evidence="12">Cysteine desulfurase IscS</fullName>
        <ecNumber evidence="12">2.8.1.7</ecNumber>
    </recommendedName>
</protein>
<evidence type="ECO:0000256" key="2">
    <source>
        <dbReference type="ARBA" id="ARBA00003120"/>
    </source>
</evidence>
<comment type="caution">
    <text evidence="15">The sequence shown here is derived from an EMBL/GenBank/DDBJ whole genome shotgun (WGS) entry which is preliminary data.</text>
</comment>
<organism evidence="15 16">
    <name type="scientific">Pelovirga terrestris</name>
    <dbReference type="NCBI Taxonomy" id="2771352"/>
    <lineage>
        <taxon>Bacteria</taxon>
        <taxon>Pseudomonadati</taxon>
        <taxon>Thermodesulfobacteriota</taxon>
        <taxon>Desulfuromonadia</taxon>
        <taxon>Geobacterales</taxon>
        <taxon>Geobacteraceae</taxon>
        <taxon>Pelovirga</taxon>
    </lineage>
</organism>
<feature type="binding site" evidence="12">
    <location>
        <position position="179"/>
    </location>
    <ligand>
        <name>pyridoxal 5'-phosphate</name>
        <dbReference type="ChEBI" id="CHEBI:597326"/>
    </ligand>
</feature>
<evidence type="ECO:0000256" key="3">
    <source>
        <dbReference type="ARBA" id="ARBA00006490"/>
    </source>
</evidence>
<dbReference type="NCBIfam" id="TIGR03402">
    <property type="entry name" value="FeS_nifS"/>
    <property type="match status" value="1"/>
</dbReference>
<keyword evidence="16" id="KW-1185">Reference proteome</keyword>
<gene>
    <name evidence="15" type="primary">nifS</name>
    <name evidence="12" type="synonym">iscS</name>
    <name evidence="15" type="ORF">ICT70_00210</name>
</gene>
<feature type="modified residue" description="N6-(pyridoxal phosphate)lysine" evidence="12">
    <location>
        <position position="202"/>
    </location>
</feature>
<dbReference type="EC" id="2.8.1.7" evidence="12"/>
<comment type="subcellular location">
    <subcellularLocation>
        <location evidence="12">Cytoplasm</location>
    </subcellularLocation>
</comment>
<evidence type="ECO:0000256" key="5">
    <source>
        <dbReference type="ARBA" id="ARBA00022679"/>
    </source>
</evidence>
<dbReference type="PIRSF" id="PIRSF005572">
    <property type="entry name" value="NifS"/>
    <property type="match status" value="1"/>
</dbReference>
<dbReference type="RefSeq" id="WP_191153370.1">
    <property type="nucleotide sequence ID" value="NZ_JACWUN010000001.1"/>
</dbReference>
<comment type="catalytic activity">
    <reaction evidence="11 12">
        <text>(sulfur carrier)-H + L-cysteine = (sulfur carrier)-SH + L-alanine</text>
        <dbReference type="Rhea" id="RHEA:43892"/>
        <dbReference type="Rhea" id="RHEA-COMP:14737"/>
        <dbReference type="Rhea" id="RHEA-COMP:14739"/>
        <dbReference type="ChEBI" id="CHEBI:29917"/>
        <dbReference type="ChEBI" id="CHEBI:35235"/>
        <dbReference type="ChEBI" id="CHEBI:57972"/>
        <dbReference type="ChEBI" id="CHEBI:64428"/>
        <dbReference type="EC" id="2.8.1.7"/>
    </reaction>
</comment>
<dbReference type="PANTHER" id="PTHR11601">
    <property type="entry name" value="CYSTEINE DESULFURYLASE FAMILY MEMBER"/>
    <property type="match status" value="1"/>
</dbReference>
<dbReference type="InterPro" id="IPR000192">
    <property type="entry name" value="Aminotrans_V_dom"/>
</dbReference>
<proteinExistence type="inferred from homology"/>
<comment type="function">
    <text evidence="2">Catalyzes the removal of elemental sulfur atoms from cysteine to produce alanine. Seems to participate in the biosynthesis of the nitrogenase metalloclusters by providing the inorganic sulfur required for the Fe-S core formation.</text>
</comment>
<evidence type="ECO:0000313" key="15">
    <source>
        <dbReference type="EMBL" id="MBD1399090.1"/>
    </source>
</evidence>
<dbReference type="InterPro" id="IPR017772">
    <property type="entry name" value="Cys_deSase_NifS_bac/arc"/>
</dbReference>
<feature type="binding site" evidence="12">
    <location>
        <begin position="199"/>
        <end position="201"/>
    </location>
    <ligand>
        <name>pyridoxal 5'-phosphate</name>
        <dbReference type="ChEBI" id="CHEBI:597326"/>
    </ligand>
</feature>
<sequence>MKQIYLDNNATTTVKPEVLEAMLPYFREQFGNPSSVHWAGRMVSGAIEKAREQVAQLLNCSSAEVVFVSCGSEGDNFAIKGTAEALRHKGNHIITTTVEHPAVLETCEYLEKNGFEVTYLPVDKDGMLDLADLEAAISDQTILISVMWANNETGNLFPINEIGEIARRHKVRFHTDAVQAIGKVPVDVQAAKVDLLVLSGHKIGAPKGVGALYLRRGTRMTRFMHGGHQERNRRAGTHNVPGIVGLGVACELARLNQEKDYAYVRRLRDKLEQGILSTVPDVKLNGHPNPDLRLPNTLNVSFNFIEGESLLLFFDMKGIAASSGSACTSGSLEPSHVMKAMGVDIVLAHSSVRFSFSADNTEEEVDYILAELPPIVQRLREMSPLYQREEPTPLHCDECRMVHKAS</sequence>
<feature type="binding site" evidence="12">
    <location>
        <position position="237"/>
    </location>
    <ligand>
        <name>pyridoxal 5'-phosphate</name>
        <dbReference type="ChEBI" id="CHEBI:597326"/>
    </ligand>
</feature>
<dbReference type="GO" id="GO:1990221">
    <property type="term" value="C:L-cysteine desulfurase complex"/>
    <property type="evidence" value="ECO:0007669"/>
    <property type="project" value="UniProtKB-ARBA"/>
</dbReference>
<comment type="pathway">
    <text evidence="12">Cofactor biosynthesis; iron-sulfur cluster biosynthesis.</text>
</comment>
<evidence type="ECO:0000256" key="10">
    <source>
        <dbReference type="ARBA" id="ARBA00023014"/>
    </source>
</evidence>
<feature type="active site" description="Cysteine persulfide intermediate" evidence="12">
    <location>
        <position position="327"/>
    </location>
</feature>
<dbReference type="EMBL" id="JACWUN010000001">
    <property type="protein sequence ID" value="MBD1399090.1"/>
    <property type="molecule type" value="Genomic_DNA"/>
</dbReference>
<dbReference type="Gene3D" id="1.10.260.50">
    <property type="match status" value="1"/>
</dbReference>
<dbReference type="SUPFAM" id="SSF53383">
    <property type="entry name" value="PLP-dependent transferases"/>
    <property type="match status" value="1"/>
</dbReference>
<keyword evidence="4 12" id="KW-0963">Cytoplasm</keyword>
<dbReference type="Pfam" id="PF00266">
    <property type="entry name" value="Aminotran_5"/>
    <property type="match status" value="1"/>
</dbReference>
<comment type="cofactor">
    <cofactor evidence="1 12 13">
        <name>pyridoxal 5'-phosphate</name>
        <dbReference type="ChEBI" id="CHEBI:597326"/>
    </cofactor>
</comment>
<evidence type="ECO:0000256" key="8">
    <source>
        <dbReference type="ARBA" id="ARBA00022898"/>
    </source>
</evidence>
<dbReference type="GO" id="GO:0030170">
    <property type="term" value="F:pyridoxal phosphate binding"/>
    <property type="evidence" value="ECO:0007669"/>
    <property type="project" value="UniProtKB-UniRule"/>
</dbReference>
<evidence type="ECO:0000256" key="12">
    <source>
        <dbReference type="HAMAP-Rule" id="MF_00331"/>
    </source>
</evidence>
<dbReference type="InterPro" id="IPR016454">
    <property type="entry name" value="Cysteine_dSase"/>
</dbReference>
<evidence type="ECO:0000256" key="9">
    <source>
        <dbReference type="ARBA" id="ARBA00023004"/>
    </source>
</evidence>
<dbReference type="FunFam" id="3.40.640.10:FF:000084">
    <property type="entry name" value="IscS-like cysteine desulfurase"/>
    <property type="match status" value="1"/>
</dbReference>
<dbReference type="InterPro" id="IPR015422">
    <property type="entry name" value="PyrdxlP-dep_Trfase_small"/>
</dbReference>
<feature type="binding site" evidence="12">
    <location>
        <begin position="71"/>
        <end position="72"/>
    </location>
    <ligand>
        <name>pyridoxal 5'-phosphate</name>
        <dbReference type="ChEBI" id="CHEBI:597326"/>
    </ligand>
</feature>
<dbReference type="Gene3D" id="3.40.640.10">
    <property type="entry name" value="Type I PLP-dependent aspartate aminotransferase-like (Major domain)"/>
    <property type="match status" value="1"/>
</dbReference>
<evidence type="ECO:0000256" key="4">
    <source>
        <dbReference type="ARBA" id="ARBA00022490"/>
    </source>
</evidence>
<dbReference type="InterPro" id="IPR020578">
    <property type="entry name" value="Aminotrans_V_PyrdxlP_BS"/>
</dbReference>
<feature type="binding site" description="via persulfide group" evidence="12">
    <location>
        <position position="327"/>
    </location>
    <ligand>
        <name>[2Fe-2S] cluster</name>
        <dbReference type="ChEBI" id="CHEBI:190135"/>
        <note>ligand shared with IscU</note>
    </ligand>
</feature>
<evidence type="ECO:0000256" key="6">
    <source>
        <dbReference type="ARBA" id="ARBA00022714"/>
    </source>
</evidence>
<feature type="domain" description="Aminotransferase class V" evidence="14">
    <location>
        <begin position="4"/>
        <end position="367"/>
    </location>
</feature>
<evidence type="ECO:0000256" key="7">
    <source>
        <dbReference type="ARBA" id="ARBA00022723"/>
    </source>
</evidence>
<dbReference type="GO" id="GO:0044571">
    <property type="term" value="P:[2Fe-2S] cluster assembly"/>
    <property type="evidence" value="ECO:0007669"/>
    <property type="project" value="UniProtKB-UniRule"/>
</dbReference>
<keyword evidence="5 12" id="KW-0808">Transferase</keyword>
<dbReference type="PANTHER" id="PTHR11601:SF34">
    <property type="entry name" value="CYSTEINE DESULFURASE"/>
    <property type="match status" value="1"/>
</dbReference>
<dbReference type="InterPro" id="IPR015424">
    <property type="entry name" value="PyrdxlP-dep_Trfase"/>
</dbReference>
<keyword evidence="9 12" id="KW-0408">Iron</keyword>
<dbReference type="GO" id="GO:0006520">
    <property type="term" value="P:amino acid metabolic process"/>
    <property type="evidence" value="ECO:0007669"/>
    <property type="project" value="InterPro"/>
</dbReference>
<keyword evidence="10 12" id="KW-0411">Iron-sulfur</keyword>